<name>A0A977L1K0_9CYAN</name>
<sequence length="156" mass="17314">MDILSHGEIVGTHHLPDGVIDHGGQHFSDLNHDLNSTYSSNVESMSQGIDLHSYDLSNSFSHEFNPNEIVHSDCIAFSGTDFNSGLDHLHNSMQIETPSFEHLSASNFHAEVIPREATPDYAAAANNEGWAKHYEDRAASWASEGSFNQADYLQNW</sequence>
<dbReference type="KEGG" id="wna:KA717_15825"/>
<dbReference type="Proteomes" id="UP001065613">
    <property type="component" value="Chromosome"/>
</dbReference>
<accession>A0A977L1K0</accession>
<gene>
    <name evidence="1" type="ORF">KA717_15825</name>
</gene>
<organism evidence="1">
    <name type="scientific">Woronichinia naegeliana WA131</name>
    <dbReference type="NCBI Taxonomy" id="2824559"/>
    <lineage>
        <taxon>Bacteria</taxon>
        <taxon>Bacillati</taxon>
        <taxon>Cyanobacteriota</taxon>
        <taxon>Cyanophyceae</taxon>
        <taxon>Synechococcales</taxon>
        <taxon>Coelosphaeriaceae</taxon>
        <taxon>Woronichinia</taxon>
    </lineage>
</organism>
<proteinExistence type="predicted"/>
<protein>
    <submittedName>
        <fullName evidence="1">Uncharacterized protein</fullName>
    </submittedName>
</protein>
<dbReference type="EMBL" id="CP073041">
    <property type="protein sequence ID" value="UXE63884.1"/>
    <property type="molecule type" value="Genomic_DNA"/>
</dbReference>
<reference evidence="1" key="1">
    <citation type="submission" date="2021-04" db="EMBL/GenBank/DDBJ databases">
        <title>Genome sequence of Woronichinia naegeliana from Washington state freshwater lake bloom.</title>
        <authorList>
            <person name="Dreher T.W."/>
        </authorList>
    </citation>
    <scope>NUCLEOTIDE SEQUENCE</scope>
    <source>
        <strain evidence="1">WA131</strain>
    </source>
</reference>
<dbReference type="AlphaFoldDB" id="A0A977L1K0"/>
<evidence type="ECO:0000313" key="1">
    <source>
        <dbReference type="EMBL" id="UXE63884.1"/>
    </source>
</evidence>